<dbReference type="GeneID" id="101495830"/>
<name>A0A1S2XI78_CICAR</name>
<dbReference type="SUPFAM" id="SSF53756">
    <property type="entry name" value="UDP-Glycosyltransferase/glycogen phosphorylase"/>
    <property type="match status" value="1"/>
</dbReference>
<gene>
    <name evidence="3" type="primary">LOC101495830</name>
</gene>
<reference evidence="2" key="1">
    <citation type="journal article" date="2013" name="Nat. Biotechnol.">
        <title>Draft genome sequence of chickpea (Cicer arietinum) provides a resource for trait improvement.</title>
        <authorList>
            <person name="Varshney R.K."/>
            <person name="Song C."/>
            <person name="Saxena R.K."/>
            <person name="Azam S."/>
            <person name="Yu S."/>
            <person name="Sharpe A.G."/>
            <person name="Cannon S."/>
            <person name="Baek J."/>
            <person name="Rosen B.D."/>
            <person name="Tar'an B."/>
            <person name="Millan T."/>
            <person name="Zhang X."/>
            <person name="Ramsay L.D."/>
            <person name="Iwata A."/>
            <person name="Wang Y."/>
            <person name="Nelson W."/>
            <person name="Farmer A.D."/>
            <person name="Gaur P.M."/>
            <person name="Soderlund C."/>
            <person name="Penmetsa R.V."/>
            <person name="Xu C."/>
            <person name="Bharti A.K."/>
            <person name="He W."/>
            <person name="Winter P."/>
            <person name="Zhao S."/>
            <person name="Hane J.K."/>
            <person name="Carrasquilla-Garcia N."/>
            <person name="Condie J.A."/>
            <person name="Upadhyaya H.D."/>
            <person name="Luo M.C."/>
            <person name="Thudi M."/>
            <person name="Gowda C.L."/>
            <person name="Singh N.P."/>
            <person name="Lichtenzveig J."/>
            <person name="Gali K.K."/>
            <person name="Rubio J."/>
            <person name="Nadarajan N."/>
            <person name="Dolezel J."/>
            <person name="Bansal K.C."/>
            <person name="Xu X."/>
            <person name="Edwards D."/>
            <person name="Zhang G."/>
            <person name="Kahl G."/>
            <person name="Gil J."/>
            <person name="Singh K.B."/>
            <person name="Datta S.K."/>
            <person name="Jackson S.A."/>
            <person name="Wang J."/>
            <person name="Cook D.R."/>
        </authorList>
    </citation>
    <scope>NUCLEOTIDE SEQUENCE [LARGE SCALE GENOMIC DNA]</scope>
    <source>
        <strain evidence="2">cv. CDC Frontier</strain>
    </source>
</reference>
<dbReference type="Pfam" id="PF00201">
    <property type="entry name" value="UDPGT"/>
    <property type="match status" value="1"/>
</dbReference>
<dbReference type="CDD" id="cd03784">
    <property type="entry name" value="GT1_Gtf-like"/>
    <property type="match status" value="1"/>
</dbReference>
<protein>
    <submittedName>
        <fullName evidence="3">UDP-glycosyltransferase 74E1-like</fullName>
    </submittedName>
</protein>
<keyword evidence="2" id="KW-1185">Reference proteome</keyword>
<dbReference type="AlphaFoldDB" id="A0A1S2XI78"/>
<dbReference type="RefSeq" id="XP_004489749.1">
    <property type="nucleotide sequence ID" value="XM_004489692.1"/>
</dbReference>
<dbReference type="GO" id="GO:0008194">
    <property type="term" value="F:UDP-glycosyltransferase activity"/>
    <property type="evidence" value="ECO:0007669"/>
    <property type="project" value="InterPro"/>
</dbReference>
<dbReference type="InterPro" id="IPR002213">
    <property type="entry name" value="UDP_glucos_trans"/>
</dbReference>
<dbReference type="Proteomes" id="UP000087171">
    <property type="component" value="Chromosome Ca2"/>
</dbReference>
<dbReference type="PANTHER" id="PTHR48045">
    <property type="entry name" value="UDP-GLYCOSYLTRANSFERASE 72B1"/>
    <property type="match status" value="1"/>
</dbReference>
<dbReference type="KEGG" id="cam:101495830"/>
<organism evidence="2 3">
    <name type="scientific">Cicer arietinum</name>
    <name type="common">Chickpea</name>
    <name type="synonym">Garbanzo</name>
    <dbReference type="NCBI Taxonomy" id="3827"/>
    <lineage>
        <taxon>Eukaryota</taxon>
        <taxon>Viridiplantae</taxon>
        <taxon>Streptophyta</taxon>
        <taxon>Embryophyta</taxon>
        <taxon>Tracheophyta</taxon>
        <taxon>Spermatophyta</taxon>
        <taxon>Magnoliopsida</taxon>
        <taxon>eudicotyledons</taxon>
        <taxon>Gunneridae</taxon>
        <taxon>Pentapetalae</taxon>
        <taxon>rosids</taxon>
        <taxon>fabids</taxon>
        <taxon>Fabales</taxon>
        <taxon>Fabaceae</taxon>
        <taxon>Papilionoideae</taxon>
        <taxon>50 kb inversion clade</taxon>
        <taxon>NPAAA clade</taxon>
        <taxon>Hologalegina</taxon>
        <taxon>IRL clade</taxon>
        <taxon>Cicereae</taxon>
        <taxon>Cicer</taxon>
    </lineage>
</organism>
<dbReference type="PANTHER" id="PTHR48045:SF26">
    <property type="entry name" value="UDP-GLYCOSYLTRANSFERASE 74E2-LIKE"/>
    <property type="match status" value="1"/>
</dbReference>
<dbReference type="Gene3D" id="3.40.50.2000">
    <property type="entry name" value="Glycogen Phosphorylase B"/>
    <property type="match status" value="2"/>
</dbReference>
<accession>A0A1S2XI78</accession>
<reference evidence="3" key="2">
    <citation type="submission" date="2025-08" db="UniProtKB">
        <authorList>
            <consortium name="RefSeq"/>
        </authorList>
    </citation>
    <scope>IDENTIFICATION</scope>
    <source>
        <tissue evidence="3">Etiolated seedlings</tissue>
    </source>
</reference>
<proteinExistence type="predicted"/>
<evidence type="ECO:0000256" key="1">
    <source>
        <dbReference type="ARBA" id="ARBA00022679"/>
    </source>
</evidence>
<dbReference type="OrthoDB" id="5835829at2759"/>
<keyword evidence="1" id="KW-0808">Transferase</keyword>
<dbReference type="PaxDb" id="3827-XP_004489749.1"/>
<evidence type="ECO:0000313" key="2">
    <source>
        <dbReference type="Proteomes" id="UP000087171"/>
    </source>
</evidence>
<dbReference type="eggNOG" id="KOG1192">
    <property type="taxonomic scope" value="Eukaryota"/>
</dbReference>
<evidence type="ECO:0000313" key="3">
    <source>
        <dbReference type="RefSeq" id="XP_004489749.1"/>
    </source>
</evidence>
<sequence>MELILATLIFFESLSENGLIVTWCLQLQVLEHESVVCFVTHCGWSSTLEALSLGVAVIAMPIWTDQITNAKFIVDVWKIGVKAIGDDEKGIVRRETIVDFIRKVMESEKGNELEKNCIKWKNLANNSVDEGGSSDGNIVNL</sequence>